<organism evidence="1">
    <name type="scientific">Daucus carota subsp. sativus</name>
    <name type="common">Carrot</name>
    <dbReference type="NCBI Taxonomy" id="79200"/>
    <lineage>
        <taxon>Eukaryota</taxon>
        <taxon>Viridiplantae</taxon>
        <taxon>Streptophyta</taxon>
        <taxon>Embryophyta</taxon>
        <taxon>Tracheophyta</taxon>
        <taxon>Spermatophyta</taxon>
        <taxon>Magnoliopsida</taxon>
        <taxon>eudicotyledons</taxon>
        <taxon>Gunneridae</taxon>
        <taxon>Pentapetalae</taxon>
        <taxon>asterids</taxon>
        <taxon>campanulids</taxon>
        <taxon>Apiales</taxon>
        <taxon>Apiaceae</taxon>
        <taxon>Apioideae</taxon>
        <taxon>Scandiceae</taxon>
        <taxon>Daucinae</taxon>
        <taxon>Daucus</taxon>
        <taxon>Daucus sect. Daucus</taxon>
    </lineage>
</organism>
<dbReference type="OMA" id="QSCLIPW"/>
<dbReference type="AlphaFoldDB" id="A0A175YMX4"/>
<dbReference type="Gramene" id="KZM84707">
    <property type="protein sequence ID" value="KZM84707"/>
    <property type="gene ID" value="DCAR_027871"/>
</dbReference>
<dbReference type="Gene3D" id="2.40.33.10">
    <property type="entry name" value="PK beta-barrel domain-like"/>
    <property type="match status" value="1"/>
</dbReference>
<evidence type="ECO:0000313" key="1">
    <source>
        <dbReference type="EMBL" id="KZM84707.1"/>
    </source>
</evidence>
<gene>
    <name evidence="1" type="ORF">DCAR_027871</name>
</gene>
<comment type="caution">
    <text evidence="1">The sequence shown here is derived from an EMBL/GenBank/DDBJ whole genome shotgun (WGS) entry which is preliminary data.</text>
</comment>
<dbReference type="InterPro" id="IPR011037">
    <property type="entry name" value="Pyrv_Knase-like_insert_dom_sf"/>
</dbReference>
<accession>A0A175YMX4</accession>
<reference evidence="1" key="1">
    <citation type="journal article" date="2016" name="Nat. Genet.">
        <title>A high-quality carrot genome assembly provides new insights into carotenoid accumulation and asterid genome evolution.</title>
        <authorList>
            <person name="Iorizzo M."/>
            <person name="Ellison S."/>
            <person name="Senalik D."/>
            <person name="Zeng P."/>
            <person name="Satapoomin P."/>
            <person name="Huang J."/>
            <person name="Bowman M."/>
            <person name="Iovene M."/>
            <person name="Sanseverino W."/>
            <person name="Cavagnaro P."/>
            <person name="Yildiz M."/>
            <person name="Macko-Podgorni A."/>
            <person name="Moranska E."/>
            <person name="Grzebelus E."/>
            <person name="Grzebelus D."/>
            <person name="Ashrafi H."/>
            <person name="Zheng Z."/>
            <person name="Cheng S."/>
            <person name="Spooner D."/>
            <person name="Van Deynze A."/>
            <person name="Simon P."/>
        </authorList>
    </citation>
    <scope>NUCLEOTIDE SEQUENCE [LARGE SCALE GENOMIC DNA]</scope>
    <source>
        <tissue evidence="1">Leaf</tissue>
    </source>
</reference>
<dbReference type="STRING" id="79200.A0A175YMX4"/>
<protein>
    <submittedName>
        <fullName evidence="1">Uncharacterized protein</fullName>
    </submittedName>
</protein>
<proteinExistence type="predicted"/>
<sequence length="73" mass="8048">MSLQSCLIPWPRRLGLRSGDLPQPVILVLGQELTLTIRRGVGTTNCESVIYDDFVNDVDSGDMLLVDVSQLSM</sequence>
<dbReference type="GO" id="GO:0004743">
    <property type="term" value="F:pyruvate kinase activity"/>
    <property type="evidence" value="ECO:0007669"/>
    <property type="project" value="InterPro"/>
</dbReference>
<dbReference type="EMBL" id="LNRQ01000008">
    <property type="protein sequence ID" value="KZM84707.1"/>
    <property type="molecule type" value="Genomic_DNA"/>
</dbReference>
<dbReference type="SUPFAM" id="SSF50800">
    <property type="entry name" value="PK beta-barrel domain-like"/>
    <property type="match status" value="1"/>
</dbReference>
<name>A0A175YMX4_DAUCS</name>
<dbReference type="InterPro" id="IPR015806">
    <property type="entry name" value="Pyrv_Knase_insert_dom_sf"/>
</dbReference>